<comment type="caution">
    <text evidence="3">The sequence shown here is derived from an EMBL/GenBank/DDBJ whole genome shotgun (WGS) entry which is preliminary data.</text>
</comment>
<dbReference type="RefSeq" id="WP_209480551.1">
    <property type="nucleotide sequence ID" value="NZ_JAGGKK010000009.1"/>
</dbReference>
<dbReference type="Gene3D" id="3.30.70.270">
    <property type="match status" value="1"/>
</dbReference>
<feature type="domain" description="GGDEF" evidence="2">
    <location>
        <begin position="269"/>
        <end position="407"/>
    </location>
</feature>
<name>A0ABS4HDL5_9BACI</name>
<feature type="transmembrane region" description="Helical" evidence="1">
    <location>
        <begin position="140"/>
        <end position="166"/>
    </location>
</feature>
<dbReference type="SMART" id="SM00267">
    <property type="entry name" value="GGDEF"/>
    <property type="match status" value="1"/>
</dbReference>
<dbReference type="InterPro" id="IPR050469">
    <property type="entry name" value="Diguanylate_Cyclase"/>
</dbReference>
<dbReference type="InterPro" id="IPR029787">
    <property type="entry name" value="Nucleotide_cyclase"/>
</dbReference>
<keyword evidence="1" id="KW-0812">Transmembrane</keyword>
<keyword evidence="4" id="KW-1185">Reference proteome</keyword>
<feature type="transmembrane region" description="Helical" evidence="1">
    <location>
        <begin position="105"/>
        <end position="128"/>
    </location>
</feature>
<dbReference type="SUPFAM" id="SSF55073">
    <property type="entry name" value="Nucleotide cyclase"/>
    <property type="match status" value="1"/>
</dbReference>
<dbReference type="PROSITE" id="PS50887">
    <property type="entry name" value="GGDEF"/>
    <property type="match status" value="1"/>
</dbReference>
<dbReference type="CDD" id="cd01949">
    <property type="entry name" value="GGDEF"/>
    <property type="match status" value="1"/>
</dbReference>
<evidence type="ECO:0000313" key="4">
    <source>
        <dbReference type="Proteomes" id="UP001519328"/>
    </source>
</evidence>
<feature type="transmembrane region" description="Helical" evidence="1">
    <location>
        <begin position="196"/>
        <end position="219"/>
    </location>
</feature>
<dbReference type="Proteomes" id="UP001519328">
    <property type="component" value="Unassembled WGS sequence"/>
</dbReference>
<accession>A0ABS4HDL5</accession>
<feature type="transmembrane region" description="Helical" evidence="1">
    <location>
        <begin position="7"/>
        <end position="26"/>
    </location>
</feature>
<dbReference type="Pfam" id="PF00990">
    <property type="entry name" value="GGDEF"/>
    <property type="match status" value="1"/>
</dbReference>
<protein>
    <submittedName>
        <fullName evidence="3">Diguanylate cyclase (GGDEF)-like protein</fullName>
    </submittedName>
</protein>
<keyword evidence="1" id="KW-0472">Membrane</keyword>
<keyword evidence="1" id="KW-1133">Transmembrane helix</keyword>
<evidence type="ECO:0000259" key="2">
    <source>
        <dbReference type="PROSITE" id="PS50887"/>
    </source>
</evidence>
<organism evidence="3 4">
    <name type="scientific">Virgibacillus litoralis</name>
    <dbReference type="NCBI Taxonomy" id="578221"/>
    <lineage>
        <taxon>Bacteria</taxon>
        <taxon>Bacillati</taxon>
        <taxon>Bacillota</taxon>
        <taxon>Bacilli</taxon>
        <taxon>Bacillales</taxon>
        <taxon>Bacillaceae</taxon>
        <taxon>Virgibacillus</taxon>
    </lineage>
</organism>
<feature type="transmembrane region" description="Helical" evidence="1">
    <location>
        <begin position="70"/>
        <end position="93"/>
    </location>
</feature>
<sequence length="419" mass="48402">MLRVKIFIIILFLTAFVVAIISGPILIETSTYMKALLLYWLFSTLYTHLRVHSKNGKLNMDYGVSYSMSIALFAGPLGLFIYEALYGFTVYIIRRVTKTGDPDELLHTFYNIGSFALNNTIVFYLFFYFYPSFQNIPFGFWLLIILLALIVALLSDIYLITISYFFGDISTPGDAIDFIKSRSITDLGKIAFSNGFLLVFLQAESWQMVIALFILNYLVSRSFVDKSLSIQNKVERDKFEQMAYTDFMTEVYNRAFMDKKMKEFNLSGEYLGIIVADIDKFKQYNDNYNHAVGDKVIQSFATTLHRYLNDEDFLFRTGGEEFTIFLRHRTFEECSILVEQMRDGVVNSPVHAEFHSKNVSISYTASFGLYFYKTSKYLSIEKGYIYADHLLLRSKELGKNLVSVKNGMNDLPLSVRYSE</sequence>
<dbReference type="PANTHER" id="PTHR45138:SF9">
    <property type="entry name" value="DIGUANYLATE CYCLASE DGCM-RELATED"/>
    <property type="match status" value="1"/>
</dbReference>
<dbReference type="NCBIfam" id="TIGR00254">
    <property type="entry name" value="GGDEF"/>
    <property type="match status" value="1"/>
</dbReference>
<evidence type="ECO:0000313" key="3">
    <source>
        <dbReference type="EMBL" id="MBP1949014.1"/>
    </source>
</evidence>
<gene>
    <name evidence="3" type="ORF">J2Z82_001951</name>
</gene>
<dbReference type="InterPro" id="IPR043128">
    <property type="entry name" value="Rev_trsase/Diguanyl_cyclase"/>
</dbReference>
<evidence type="ECO:0000256" key="1">
    <source>
        <dbReference type="SAM" id="Phobius"/>
    </source>
</evidence>
<dbReference type="PANTHER" id="PTHR45138">
    <property type="entry name" value="REGULATORY COMPONENTS OF SENSORY TRANSDUCTION SYSTEM"/>
    <property type="match status" value="1"/>
</dbReference>
<reference evidence="3 4" key="1">
    <citation type="submission" date="2021-03" db="EMBL/GenBank/DDBJ databases">
        <title>Genomic Encyclopedia of Type Strains, Phase IV (KMG-IV): sequencing the most valuable type-strain genomes for metagenomic binning, comparative biology and taxonomic classification.</title>
        <authorList>
            <person name="Goeker M."/>
        </authorList>
    </citation>
    <scope>NUCLEOTIDE SEQUENCE [LARGE SCALE GENOMIC DNA]</scope>
    <source>
        <strain evidence="3 4">DSM 21085</strain>
    </source>
</reference>
<dbReference type="InterPro" id="IPR000160">
    <property type="entry name" value="GGDEF_dom"/>
</dbReference>
<proteinExistence type="predicted"/>
<dbReference type="EMBL" id="JAGGKK010000009">
    <property type="protein sequence ID" value="MBP1949014.1"/>
    <property type="molecule type" value="Genomic_DNA"/>
</dbReference>